<comment type="caution">
    <text evidence="3">The sequence shown here is derived from an EMBL/GenBank/DDBJ whole genome shotgun (WGS) entry which is preliminary data.</text>
</comment>
<evidence type="ECO:0000313" key="3">
    <source>
        <dbReference type="EMBL" id="RXV65247.1"/>
    </source>
</evidence>
<feature type="transmembrane region" description="Helical" evidence="2">
    <location>
        <begin position="195"/>
        <end position="216"/>
    </location>
</feature>
<evidence type="ECO:0000256" key="1">
    <source>
        <dbReference type="SAM" id="MobiDB-lite"/>
    </source>
</evidence>
<feature type="region of interest" description="Disordered" evidence="1">
    <location>
        <begin position="299"/>
        <end position="318"/>
    </location>
</feature>
<evidence type="ECO:0000313" key="4">
    <source>
        <dbReference type="Proteomes" id="UP000289650"/>
    </source>
</evidence>
<keyword evidence="2" id="KW-0472">Membrane</keyword>
<dbReference type="AlphaFoldDB" id="A0A4Q2A7N2"/>
<dbReference type="Proteomes" id="UP000289650">
    <property type="component" value="Unassembled WGS sequence"/>
</dbReference>
<organism evidence="3 4">
    <name type="scientific">Burkholderia stabilis</name>
    <dbReference type="NCBI Taxonomy" id="95485"/>
    <lineage>
        <taxon>Bacteria</taxon>
        <taxon>Pseudomonadati</taxon>
        <taxon>Pseudomonadota</taxon>
        <taxon>Betaproteobacteria</taxon>
        <taxon>Burkholderiales</taxon>
        <taxon>Burkholderiaceae</taxon>
        <taxon>Burkholderia</taxon>
        <taxon>Burkholderia cepacia complex</taxon>
    </lineage>
</organism>
<keyword evidence="2" id="KW-0812">Transmembrane</keyword>
<sequence>MNLDGGHYFLTVLSPVRVEPWKDNDGNVTSPTSSLRQVLATLPTAMQSQACEAGGRNSPFSRSHSTHFARFAVIDQPAFNGRVPVDSLVDAIRKTNLLEDQHVDNLSTSWLLLSVDFDPAPSHASDNDGGLHDYLVSLWNVMRDELSAVYRHCYGFETVGTGDEFAHYIKRCQVETTMPFNDYWITTPPFLSRSISIPMIGAAIAIFTLVVTLIVAMVAGKLAWLALPVALALGIYGAYRYVMKCGEVPFDTAPFSDLRSVLKSLYLQQNFARFAIDHQGDDPARLHAAFGDFLKTHRPTDIESPTQPPGVIDTDVPAADRVSPSVRATVPAAAMANSNEAPGVTQS</sequence>
<evidence type="ECO:0000256" key="2">
    <source>
        <dbReference type="SAM" id="Phobius"/>
    </source>
</evidence>
<reference evidence="3 4" key="1">
    <citation type="submission" date="2018-08" db="EMBL/GenBank/DDBJ databases">
        <title>Mountain-cultivated ginseng endophyte, Burkholderia stabilis and its activity against ginseng root rot disease.</title>
        <authorList>
            <person name="Tapan Kumar M."/>
            <person name="Bae H."/>
            <person name="Shanmugam G."/>
            <person name="Jeon J."/>
        </authorList>
    </citation>
    <scope>NUCLEOTIDE SEQUENCE [LARGE SCALE GENOMIC DNA]</scope>
    <source>
        <strain evidence="3 4">EB159</strain>
    </source>
</reference>
<dbReference type="RefSeq" id="WP_129517696.1">
    <property type="nucleotide sequence ID" value="NZ_QWEX01000003.1"/>
</dbReference>
<dbReference type="OrthoDB" id="5892745at2"/>
<feature type="transmembrane region" description="Helical" evidence="2">
    <location>
        <begin position="222"/>
        <end position="239"/>
    </location>
</feature>
<keyword evidence="2" id="KW-1133">Transmembrane helix</keyword>
<gene>
    <name evidence="3" type="ORF">D1006_34520</name>
</gene>
<accession>A0A4Q2A7N2</accession>
<proteinExistence type="predicted"/>
<protein>
    <submittedName>
        <fullName evidence="3">Uncharacterized protein</fullName>
    </submittedName>
</protein>
<name>A0A4Q2A7N2_9BURK</name>
<dbReference type="EMBL" id="QWEX01000003">
    <property type="protein sequence ID" value="RXV65247.1"/>
    <property type="molecule type" value="Genomic_DNA"/>
</dbReference>